<sequence>FCIADKYINQLFLNYRCGAWQIRLCGFPKRTNLSFSVRTNECYSYLRWNKEIINGEERQLFWNISFSSVLIALLMRSFFISCTFPALYNSIKIYSLRYIYNSLFE</sequence>
<evidence type="ECO:0000256" key="1">
    <source>
        <dbReference type="SAM" id="Phobius"/>
    </source>
</evidence>
<evidence type="ECO:0000313" key="2">
    <source>
        <dbReference type="Proteomes" id="UP000887569"/>
    </source>
</evidence>
<evidence type="ECO:0000313" key="3">
    <source>
        <dbReference type="WBParaSite" id="PgR024_g029_t01"/>
    </source>
</evidence>
<accession>A0A915B2B0</accession>
<reference evidence="3" key="1">
    <citation type="submission" date="2022-11" db="UniProtKB">
        <authorList>
            <consortium name="WormBaseParasite"/>
        </authorList>
    </citation>
    <scope>IDENTIFICATION</scope>
</reference>
<dbReference type="Proteomes" id="UP000887569">
    <property type="component" value="Unplaced"/>
</dbReference>
<proteinExistence type="predicted"/>
<feature type="transmembrane region" description="Helical" evidence="1">
    <location>
        <begin position="64"/>
        <end position="88"/>
    </location>
</feature>
<keyword evidence="1" id="KW-1133">Transmembrane helix</keyword>
<organism evidence="2 3">
    <name type="scientific">Parascaris univalens</name>
    <name type="common">Nematode worm</name>
    <dbReference type="NCBI Taxonomy" id="6257"/>
    <lineage>
        <taxon>Eukaryota</taxon>
        <taxon>Metazoa</taxon>
        <taxon>Ecdysozoa</taxon>
        <taxon>Nematoda</taxon>
        <taxon>Chromadorea</taxon>
        <taxon>Rhabditida</taxon>
        <taxon>Spirurina</taxon>
        <taxon>Ascaridomorpha</taxon>
        <taxon>Ascaridoidea</taxon>
        <taxon>Ascarididae</taxon>
        <taxon>Parascaris</taxon>
    </lineage>
</organism>
<keyword evidence="2" id="KW-1185">Reference proteome</keyword>
<keyword evidence="1" id="KW-0472">Membrane</keyword>
<dbReference type="AlphaFoldDB" id="A0A915B2B0"/>
<name>A0A915B2B0_PARUN</name>
<keyword evidence="1" id="KW-0812">Transmembrane</keyword>
<protein>
    <submittedName>
        <fullName evidence="3">Uncharacterized protein</fullName>
    </submittedName>
</protein>
<dbReference type="WBParaSite" id="PgR024_g029_t01">
    <property type="protein sequence ID" value="PgR024_g029_t01"/>
    <property type="gene ID" value="PgR024_g029"/>
</dbReference>